<dbReference type="GO" id="GO:0006351">
    <property type="term" value="P:DNA-templated transcription"/>
    <property type="evidence" value="ECO:0007669"/>
    <property type="project" value="UniProtKB-UniRule"/>
</dbReference>
<evidence type="ECO:0000256" key="3">
    <source>
        <dbReference type="ARBA" id="ARBA00013725"/>
    </source>
</evidence>
<accession>L8MWJ9</accession>
<dbReference type="InterPro" id="IPR036161">
    <property type="entry name" value="RPB6/omega-like_sf"/>
</dbReference>
<keyword evidence="4 10" id="KW-0240">DNA-directed RNA polymerase</keyword>
<evidence type="ECO:0000256" key="6">
    <source>
        <dbReference type="ARBA" id="ARBA00022695"/>
    </source>
</evidence>
<keyword evidence="7 10" id="KW-0804">Transcription</keyword>
<dbReference type="EMBL" id="ALWB01000198">
    <property type="protein sequence ID" value="ELS31189.1"/>
    <property type="molecule type" value="Genomic_DNA"/>
</dbReference>
<comment type="similarity">
    <text evidence="1 10">Belongs to the RNA polymerase subunit omega family.</text>
</comment>
<sequence length="90" mass="10498">MSAIALDLKGSFSFGFMAKRYTIDSSQIIRRVEELINASSNRYRITVQVANRAKLRRYEDDDYDDRMMKPILRAIMEMSDEISQPEILSD</sequence>
<evidence type="ECO:0000256" key="8">
    <source>
        <dbReference type="ARBA" id="ARBA00029924"/>
    </source>
</evidence>
<dbReference type="GO" id="GO:0003899">
    <property type="term" value="F:DNA-directed RNA polymerase activity"/>
    <property type="evidence" value="ECO:0007669"/>
    <property type="project" value="UniProtKB-UniRule"/>
</dbReference>
<evidence type="ECO:0000313" key="12">
    <source>
        <dbReference type="Proteomes" id="UP000011201"/>
    </source>
</evidence>
<dbReference type="GO" id="GO:0003677">
    <property type="term" value="F:DNA binding"/>
    <property type="evidence" value="ECO:0007669"/>
    <property type="project" value="UniProtKB-UniRule"/>
</dbReference>
<comment type="function">
    <text evidence="10">Promotes RNA polymerase assembly. Latches the N- and C-terminal regions of the beta' subunit thereby facilitating its interaction with the beta and alpha subunits.</text>
</comment>
<keyword evidence="5 10" id="KW-0808">Transferase</keyword>
<gene>
    <name evidence="10" type="primary">rpoZ</name>
    <name evidence="11" type="ORF">Pse7429DRAFT_3770</name>
</gene>
<keyword evidence="6 10" id="KW-0548">Nucleotidyltransferase</keyword>
<dbReference type="SUPFAM" id="SSF63562">
    <property type="entry name" value="RPB6/omega subunit-like"/>
    <property type="match status" value="1"/>
</dbReference>
<comment type="catalytic activity">
    <reaction evidence="9 10">
        <text>RNA(n) + a ribonucleoside 5'-triphosphate = RNA(n+1) + diphosphate</text>
        <dbReference type="Rhea" id="RHEA:21248"/>
        <dbReference type="Rhea" id="RHEA-COMP:14527"/>
        <dbReference type="Rhea" id="RHEA-COMP:17342"/>
        <dbReference type="ChEBI" id="CHEBI:33019"/>
        <dbReference type="ChEBI" id="CHEBI:61557"/>
        <dbReference type="ChEBI" id="CHEBI:140395"/>
        <dbReference type="EC" id="2.7.7.6"/>
    </reaction>
</comment>
<keyword evidence="12" id="KW-1185">Reference proteome</keyword>
<organism evidence="11 12">
    <name type="scientific">Pseudanabaena biceps PCC 7429</name>
    <dbReference type="NCBI Taxonomy" id="927668"/>
    <lineage>
        <taxon>Bacteria</taxon>
        <taxon>Bacillati</taxon>
        <taxon>Cyanobacteriota</taxon>
        <taxon>Cyanophyceae</taxon>
        <taxon>Pseudanabaenales</taxon>
        <taxon>Pseudanabaenaceae</taxon>
        <taxon>Pseudanabaena</taxon>
    </lineage>
</organism>
<dbReference type="EC" id="2.7.7.6" evidence="2 10"/>
<evidence type="ECO:0000256" key="1">
    <source>
        <dbReference type="ARBA" id="ARBA00006711"/>
    </source>
</evidence>
<evidence type="ECO:0000256" key="2">
    <source>
        <dbReference type="ARBA" id="ARBA00012418"/>
    </source>
</evidence>
<evidence type="ECO:0000313" key="11">
    <source>
        <dbReference type="EMBL" id="ELS31189.1"/>
    </source>
</evidence>
<dbReference type="PATRIC" id="fig|927668.3.peg.4201"/>
<evidence type="ECO:0000256" key="4">
    <source>
        <dbReference type="ARBA" id="ARBA00022478"/>
    </source>
</evidence>
<dbReference type="InterPro" id="IPR003716">
    <property type="entry name" value="DNA-dir_RNA_pol_omega"/>
</dbReference>
<reference evidence="11 12" key="1">
    <citation type="journal article" date="2013" name="Proc. Natl. Acad. Sci. U.S.A.">
        <title>Improving the coverage of the cyanobacterial phylum using diversity-driven genome sequencing.</title>
        <authorList>
            <person name="Shih P.M."/>
            <person name="Wu D."/>
            <person name="Latifi A."/>
            <person name="Axen S.D."/>
            <person name="Fewer D.P."/>
            <person name="Talla E."/>
            <person name="Calteau A."/>
            <person name="Cai F."/>
            <person name="Tandeau de Marsac N."/>
            <person name="Rippka R."/>
            <person name="Herdman M."/>
            <person name="Sivonen K."/>
            <person name="Coursin T."/>
            <person name="Laurent T."/>
            <person name="Goodwin L."/>
            <person name="Nolan M."/>
            <person name="Davenport K.W."/>
            <person name="Han C.S."/>
            <person name="Rubin E.M."/>
            <person name="Eisen J.A."/>
            <person name="Woyke T."/>
            <person name="Gugger M."/>
            <person name="Kerfeld C.A."/>
        </authorList>
    </citation>
    <scope>NUCLEOTIDE SEQUENCE [LARGE SCALE GENOMIC DNA]</scope>
    <source>
        <strain evidence="11 12">PCC 7429</strain>
    </source>
</reference>
<comment type="caution">
    <text evidence="11">The sequence shown here is derived from an EMBL/GenBank/DDBJ whole genome shotgun (WGS) entry which is preliminary data.</text>
</comment>
<dbReference type="Pfam" id="PF01192">
    <property type="entry name" value="RNA_pol_Rpb6"/>
    <property type="match status" value="1"/>
</dbReference>
<dbReference type="AlphaFoldDB" id="L8MWJ9"/>
<evidence type="ECO:0000256" key="7">
    <source>
        <dbReference type="ARBA" id="ARBA00023163"/>
    </source>
</evidence>
<dbReference type="HAMAP" id="MF_00366">
    <property type="entry name" value="RNApol_bact_RpoZ"/>
    <property type="match status" value="1"/>
</dbReference>
<comment type="subunit">
    <text evidence="10">In cyanobacteria the RNAP catalytic core is composed of 2 alpha, 1 beta, 1 beta', 1 gamma and 1 omega subunit. When a sigma factor is associated with the core the holoenzyme is formed, which can initiate transcription.</text>
</comment>
<protein>
    <recommendedName>
        <fullName evidence="3 10">DNA-directed RNA polymerase subunit omega</fullName>
        <shortName evidence="10">RNAP omega subunit</shortName>
        <ecNumber evidence="2 10">2.7.7.6</ecNumber>
    </recommendedName>
    <alternativeName>
        <fullName evidence="10">RNA polymerase omega subunit</fullName>
    </alternativeName>
    <alternativeName>
        <fullName evidence="8 10">Transcriptase subunit omega</fullName>
    </alternativeName>
</protein>
<dbReference type="InterPro" id="IPR006110">
    <property type="entry name" value="Pol_omega/Rpo6/RPB6"/>
</dbReference>
<evidence type="ECO:0000256" key="9">
    <source>
        <dbReference type="ARBA" id="ARBA00048552"/>
    </source>
</evidence>
<evidence type="ECO:0000256" key="10">
    <source>
        <dbReference type="HAMAP-Rule" id="MF_00366"/>
    </source>
</evidence>
<dbReference type="NCBIfam" id="NF001574">
    <property type="entry name" value="PRK00392.2-5"/>
    <property type="match status" value="1"/>
</dbReference>
<proteinExistence type="inferred from homology"/>
<dbReference type="Proteomes" id="UP000011201">
    <property type="component" value="Unassembled WGS sequence"/>
</dbReference>
<name>L8MWJ9_9CYAN</name>
<evidence type="ECO:0000256" key="5">
    <source>
        <dbReference type="ARBA" id="ARBA00022679"/>
    </source>
</evidence>
<dbReference type="GO" id="GO:0000428">
    <property type="term" value="C:DNA-directed RNA polymerase complex"/>
    <property type="evidence" value="ECO:0007669"/>
    <property type="project" value="UniProtKB-KW"/>
</dbReference>